<evidence type="ECO:0000256" key="5">
    <source>
        <dbReference type="SAM" id="Phobius"/>
    </source>
</evidence>
<protein>
    <recommendedName>
        <fullName evidence="8">Membrane-bound O-acyltransferase C24H6.01c</fullName>
    </recommendedName>
</protein>
<accession>A0AA38LEM3</accession>
<feature type="transmembrane region" description="Helical" evidence="5">
    <location>
        <begin position="107"/>
        <end position="127"/>
    </location>
</feature>
<dbReference type="AlphaFoldDB" id="A0AA38LEM3"/>
<dbReference type="PANTHER" id="PTHR13285">
    <property type="entry name" value="ACYLTRANSFERASE"/>
    <property type="match status" value="1"/>
</dbReference>
<dbReference type="Pfam" id="PF03062">
    <property type="entry name" value="MBOAT"/>
    <property type="match status" value="1"/>
</dbReference>
<dbReference type="Proteomes" id="UP000824469">
    <property type="component" value="Unassembled WGS sequence"/>
</dbReference>
<gene>
    <name evidence="6" type="ORF">KI387_020689</name>
</gene>
<comment type="subcellular location">
    <subcellularLocation>
        <location evidence="1">Membrane</location>
        <topology evidence="1">Multi-pass membrane protein</topology>
    </subcellularLocation>
</comment>
<feature type="transmembrane region" description="Helical" evidence="5">
    <location>
        <begin position="461"/>
        <end position="480"/>
    </location>
</feature>
<keyword evidence="3 5" id="KW-1133">Transmembrane helix</keyword>
<evidence type="ECO:0000313" key="6">
    <source>
        <dbReference type="EMBL" id="KAH9318920.1"/>
    </source>
</evidence>
<dbReference type="OMA" id="GWHRSYN"/>
<dbReference type="InterPro" id="IPR051085">
    <property type="entry name" value="MB_O-acyltransferase"/>
</dbReference>
<evidence type="ECO:0000313" key="7">
    <source>
        <dbReference type="Proteomes" id="UP000824469"/>
    </source>
</evidence>
<evidence type="ECO:0000256" key="1">
    <source>
        <dbReference type="ARBA" id="ARBA00004141"/>
    </source>
</evidence>
<dbReference type="InterPro" id="IPR004299">
    <property type="entry name" value="MBOAT_fam"/>
</dbReference>
<feature type="transmembrane region" description="Helical" evidence="5">
    <location>
        <begin position="215"/>
        <end position="236"/>
    </location>
</feature>
<proteinExistence type="predicted"/>
<comment type="caution">
    <text evidence="6">The sequence shown here is derived from an EMBL/GenBank/DDBJ whole genome shotgun (WGS) entry which is preliminary data.</text>
</comment>
<keyword evidence="2 5" id="KW-0812">Transmembrane</keyword>
<feature type="non-terminal residue" evidence="6">
    <location>
        <position position="1"/>
    </location>
</feature>
<dbReference type="GO" id="GO:0019432">
    <property type="term" value="P:triglyceride biosynthetic process"/>
    <property type="evidence" value="ECO:0007669"/>
    <property type="project" value="UniProtKB-ARBA"/>
</dbReference>
<feature type="transmembrane region" description="Helical" evidence="5">
    <location>
        <begin position="67"/>
        <end position="95"/>
    </location>
</feature>
<feature type="non-terminal residue" evidence="6">
    <location>
        <position position="482"/>
    </location>
</feature>
<sequence>YGGGGAKAGKLKGLRQGWIWNRFDDNSDSQWRNFRGNLPILTLVLGIFMLLANTMRSTFHLHGKGLSVLWISLSLTYIIYLHGACTIFLLAIAVGNFLITKIFSNTHIFPIIIWICNILVLVCNRLFEGYSFSLFGQRLAYLDDYRGTFRWHICFNFVMLRMLSFGLDYHWAHGSPKMDWKRHVQKCGLCNSGKSCYHARQERSLPLESYSFDRYLCYLIYAPLYIAGPIVSFNAFSSQLDSPQKTQSKRQIGWYGCRWFLCLCLMELMTHFCYYNSLAISGVWQLFTPWEIFVVGYGVLNFMWLKFLLIWRYFRFWALIGGIEAPENMPRCINNCYDLEGFWKSWHASYNRWLVRYLYIPLGGSQRKLLNVWPIFTFVAMWHDLEWKLLSWAWVTCLFWMPEVVFKSIMHSSQIQNSLNKILLRELSAIGGAITIFFLMMANLIGFVIGPTGLQWLISRMLLRENIFILIDIFVSFYVGTK</sequence>
<feature type="transmembrane region" description="Helical" evidence="5">
    <location>
        <begin position="427"/>
        <end position="449"/>
    </location>
</feature>
<dbReference type="PANTHER" id="PTHR13285:SF18">
    <property type="entry name" value="PROTEIN-CYSTEINE N-PALMITOYLTRANSFERASE RASP"/>
    <property type="match status" value="1"/>
</dbReference>
<evidence type="ECO:0008006" key="8">
    <source>
        <dbReference type="Google" id="ProtNLM"/>
    </source>
</evidence>
<feature type="transmembrane region" description="Helical" evidence="5">
    <location>
        <begin position="292"/>
        <end position="311"/>
    </location>
</feature>
<evidence type="ECO:0000256" key="4">
    <source>
        <dbReference type="ARBA" id="ARBA00023136"/>
    </source>
</evidence>
<dbReference type="GO" id="GO:0016020">
    <property type="term" value="C:membrane"/>
    <property type="evidence" value="ECO:0007669"/>
    <property type="project" value="UniProtKB-SubCell"/>
</dbReference>
<evidence type="ECO:0000256" key="2">
    <source>
        <dbReference type="ARBA" id="ARBA00022692"/>
    </source>
</evidence>
<feature type="transmembrane region" description="Helical" evidence="5">
    <location>
        <begin position="257"/>
        <end position="280"/>
    </location>
</feature>
<keyword evidence="7" id="KW-1185">Reference proteome</keyword>
<reference evidence="6 7" key="1">
    <citation type="journal article" date="2021" name="Nat. Plants">
        <title>The Taxus genome provides insights into paclitaxel biosynthesis.</title>
        <authorList>
            <person name="Xiong X."/>
            <person name="Gou J."/>
            <person name="Liao Q."/>
            <person name="Li Y."/>
            <person name="Zhou Q."/>
            <person name="Bi G."/>
            <person name="Li C."/>
            <person name="Du R."/>
            <person name="Wang X."/>
            <person name="Sun T."/>
            <person name="Guo L."/>
            <person name="Liang H."/>
            <person name="Lu P."/>
            <person name="Wu Y."/>
            <person name="Zhang Z."/>
            <person name="Ro D.K."/>
            <person name="Shang Y."/>
            <person name="Huang S."/>
            <person name="Yan J."/>
        </authorList>
    </citation>
    <scope>NUCLEOTIDE SEQUENCE [LARGE SCALE GENOMIC DNA]</scope>
    <source>
        <strain evidence="6">Ta-2019</strain>
    </source>
</reference>
<keyword evidence="4 5" id="KW-0472">Membrane</keyword>
<dbReference type="EMBL" id="JAHRHJ020000004">
    <property type="protein sequence ID" value="KAH9318920.1"/>
    <property type="molecule type" value="Genomic_DNA"/>
</dbReference>
<evidence type="ECO:0000256" key="3">
    <source>
        <dbReference type="ARBA" id="ARBA00022989"/>
    </source>
</evidence>
<name>A0AA38LEM3_TAXCH</name>
<organism evidence="6 7">
    <name type="scientific">Taxus chinensis</name>
    <name type="common">Chinese yew</name>
    <name type="synonym">Taxus wallichiana var. chinensis</name>
    <dbReference type="NCBI Taxonomy" id="29808"/>
    <lineage>
        <taxon>Eukaryota</taxon>
        <taxon>Viridiplantae</taxon>
        <taxon>Streptophyta</taxon>
        <taxon>Embryophyta</taxon>
        <taxon>Tracheophyta</taxon>
        <taxon>Spermatophyta</taxon>
        <taxon>Pinopsida</taxon>
        <taxon>Pinidae</taxon>
        <taxon>Conifers II</taxon>
        <taxon>Cupressales</taxon>
        <taxon>Taxaceae</taxon>
        <taxon>Taxus</taxon>
    </lineage>
</organism>
<dbReference type="GO" id="GO:0005783">
    <property type="term" value="C:endoplasmic reticulum"/>
    <property type="evidence" value="ECO:0007669"/>
    <property type="project" value="TreeGrafter"/>
</dbReference>
<feature type="transmembrane region" description="Helical" evidence="5">
    <location>
        <begin position="38"/>
        <end position="55"/>
    </location>
</feature>
<dbReference type="GO" id="GO:0016746">
    <property type="term" value="F:acyltransferase activity"/>
    <property type="evidence" value="ECO:0007669"/>
    <property type="project" value="TreeGrafter"/>
</dbReference>